<comment type="similarity">
    <text evidence="2">Belongs to the bacterial solute-binding protein 8 family.</text>
</comment>
<evidence type="ECO:0000259" key="6">
    <source>
        <dbReference type="PROSITE" id="PS50983"/>
    </source>
</evidence>
<evidence type="ECO:0000313" key="7">
    <source>
        <dbReference type="EMBL" id="MBB6097475.1"/>
    </source>
</evidence>
<protein>
    <submittedName>
        <fullName evidence="7">Iron complex transport system substrate-binding protein</fullName>
    </submittedName>
</protein>
<dbReference type="PANTHER" id="PTHR30532">
    <property type="entry name" value="IRON III DICITRATE-BINDING PERIPLASMIC PROTEIN"/>
    <property type="match status" value="1"/>
</dbReference>
<feature type="chain" id="PRO_5032533054" evidence="5">
    <location>
        <begin position="19"/>
        <end position="300"/>
    </location>
</feature>
<dbReference type="PROSITE" id="PS50983">
    <property type="entry name" value="FE_B12_PBP"/>
    <property type="match status" value="1"/>
</dbReference>
<proteinExistence type="inferred from homology"/>
<feature type="signal peptide" evidence="5">
    <location>
        <begin position="1"/>
        <end position="18"/>
    </location>
</feature>
<keyword evidence="4 5" id="KW-0732">Signal</keyword>
<dbReference type="SUPFAM" id="SSF53807">
    <property type="entry name" value="Helical backbone' metal receptor"/>
    <property type="match status" value="1"/>
</dbReference>
<evidence type="ECO:0000256" key="1">
    <source>
        <dbReference type="ARBA" id="ARBA00004196"/>
    </source>
</evidence>
<keyword evidence="3" id="KW-0813">Transport</keyword>
<organism evidence="7 8">
    <name type="scientific">Deinobacterium chartae</name>
    <dbReference type="NCBI Taxonomy" id="521158"/>
    <lineage>
        <taxon>Bacteria</taxon>
        <taxon>Thermotogati</taxon>
        <taxon>Deinococcota</taxon>
        <taxon>Deinococci</taxon>
        <taxon>Deinococcales</taxon>
        <taxon>Deinococcaceae</taxon>
        <taxon>Deinobacterium</taxon>
    </lineage>
</organism>
<dbReference type="CDD" id="cd01146">
    <property type="entry name" value="FhuD"/>
    <property type="match status" value="1"/>
</dbReference>
<dbReference type="RefSeq" id="WP_183984961.1">
    <property type="nucleotide sequence ID" value="NZ_JACHHG010000003.1"/>
</dbReference>
<dbReference type="InterPro" id="IPR002491">
    <property type="entry name" value="ABC_transptr_periplasmic_BD"/>
</dbReference>
<dbReference type="Pfam" id="PF01497">
    <property type="entry name" value="Peripla_BP_2"/>
    <property type="match status" value="1"/>
</dbReference>
<dbReference type="Proteomes" id="UP000569951">
    <property type="component" value="Unassembled WGS sequence"/>
</dbReference>
<dbReference type="AlphaFoldDB" id="A0A841I0G6"/>
<dbReference type="EMBL" id="JACHHG010000003">
    <property type="protein sequence ID" value="MBB6097475.1"/>
    <property type="molecule type" value="Genomic_DNA"/>
</dbReference>
<keyword evidence="8" id="KW-1185">Reference proteome</keyword>
<evidence type="ECO:0000256" key="5">
    <source>
        <dbReference type="SAM" id="SignalP"/>
    </source>
</evidence>
<comment type="subcellular location">
    <subcellularLocation>
        <location evidence="1">Cell envelope</location>
    </subcellularLocation>
</comment>
<dbReference type="PANTHER" id="PTHR30532:SF21">
    <property type="entry name" value="SIDEROPHORE-BINDING LIPOPROTEIN YFIY-RELATED"/>
    <property type="match status" value="1"/>
</dbReference>
<dbReference type="GO" id="GO:1901678">
    <property type="term" value="P:iron coordination entity transport"/>
    <property type="evidence" value="ECO:0007669"/>
    <property type="project" value="UniProtKB-ARBA"/>
</dbReference>
<dbReference type="Gene3D" id="3.40.50.1980">
    <property type="entry name" value="Nitrogenase molybdenum iron protein domain"/>
    <property type="match status" value="2"/>
</dbReference>
<evidence type="ECO:0000256" key="3">
    <source>
        <dbReference type="ARBA" id="ARBA00022448"/>
    </source>
</evidence>
<dbReference type="GO" id="GO:0030288">
    <property type="term" value="C:outer membrane-bounded periplasmic space"/>
    <property type="evidence" value="ECO:0007669"/>
    <property type="project" value="TreeGrafter"/>
</dbReference>
<name>A0A841I0G6_9DEIO</name>
<comment type="caution">
    <text evidence="7">The sequence shown here is derived from an EMBL/GenBank/DDBJ whole genome shotgun (WGS) entry which is preliminary data.</text>
</comment>
<sequence length="300" mass="32759">MRKMLVLTLLTLASAAAAQTCNGRLIEHAMGTSCVPHTPKRVVVLDTGELDSALALGVKPVGSVVAFEGAALPEYLKTRTAGIANVGTIQQPSLEKILALKPDLILSSKLRHGQIYAQLSRIAPTVMAETVGVTWKSNFLLDARALGKTAEANRIMAAYQNRIKNFQKNSGRARKATEVSVVRFVPGETRIMMKASFIGTVLEDAGLKRPKAQDKNVFRETASPERIPDLEGDVLFYSSYGPPEGTEQNLYLSSPLWKRLKVVQAGRAYRVSDDHWMLGIGILAANRVLDDLERYLASGR</sequence>
<evidence type="ECO:0000256" key="4">
    <source>
        <dbReference type="ARBA" id="ARBA00022729"/>
    </source>
</evidence>
<feature type="domain" description="Fe/B12 periplasmic-binding" evidence="6">
    <location>
        <begin position="41"/>
        <end position="300"/>
    </location>
</feature>
<evidence type="ECO:0000313" key="8">
    <source>
        <dbReference type="Proteomes" id="UP000569951"/>
    </source>
</evidence>
<gene>
    <name evidence="7" type="ORF">HNR42_000892</name>
</gene>
<accession>A0A841I0G6</accession>
<reference evidence="7 8" key="1">
    <citation type="submission" date="2020-08" db="EMBL/GenBank/DDBJ databases">
        <title>Genomic Encyclopedia of Type Strains, Phase IV (KMG-IV): sequencing the most valuable type-strain genomes for metagenomic binning, comparative biology and taxonomic classification.</title>
        <authorList>
            <person name="Goeker M."/>
        </authorList>
    </citation>
    <scope>NUCLEOTIDE SEQUENCE [LARGE SCALE GENOMIC DNA]</scope>
    <source>
        <strain evidence="7 8">DSM 21458</strain>
    </source>
</reference>
<evidence type="ECO:0000256" key="2">
    <source>
        <dbReference type="ARBA" id="ARBA00008814"/>
    </source>
</evidence>
<dbReference type="InterPro" id="IPR051313">
    <property type="entry name" value="Bact_iron-sidero_bind"/>
</dbReference>